<evidence type="ECO:0000256" key="9">
    <source>
        <dbReference type="SAM" id="MobiDB-lite"/>
    </source>
</evidence>
<dbReference type="PANTHER" id="PTHR43790">
    <property type="entry name" value="CARBOHYDRATE TRANSPORT ATP-BINDING PROTEIN MG119-RELATED"/>
    <property type="match status" value="1"/>
</dbReference>
<evidence type="ECO:0000256" key="6">
    <source>
        <dbReference type="ARBA" id="ARBA00022840"/>
    </source>
</evidence>
<keyword evidence="1" id="KW-0813">Transport</keyword>
<evidence type="ECO:0000256" key="3">
    <source>
        <dbReference type="ARBA" id="ARBA00022597"/>
    </source>
</evidence>
<name>A0ABP9NXK7_9PSEU</name>
<dbReference type="InterPro" id="IPR003593">
    <property type="entry name" value="AAA+_ATPase"/>
</dbReference>
<dbReference type="GO" id="GO:0005524">
    <property type="term" value="F:ATP binding"/>
    <property type="evidence" value="ECO:0007669"/>
    <property type="project" value="UniProtKB-KW"/>
</dbReference>
<dbReference type="CDD" id="cd03215">
    <property type="entry name" value="ABC_Carb_Monos_II"/>
    <property type="match status" value="1"/>
</dbReference>
<evidence type="ECO:0000313" key="12">
    <source>
        <dbReference type="Proteomes" id="UP001500804"/>
    </source>
</evidence>
<keyword evidence="8" id="KW-0472">Membrane</keyword>
<keyword evidence="12" id="KW-1185">Reference proteome</keyword>
<comment type="caution">
    <text evidence="11">The sequence shown here is derived from an EMBL/GenBank/DDBJ whole genome shotgun (WGS) entry which is preliminary data.</text>
</comment>
<dbReference type="PROSITE" id="PS50893">
    <property type="entry name" value="ABC_TRANSPORTER_2"/>
    <property type="match status" value="2"/>
</dbReference>
<dbReference type="Gene3D" id="3.40.50.300">
    <property type="entry name" value="P-loop containing nucleotide triphosphate hydrolases"/>
    <property type="match status" value="2"/>
</dbReference>
<sequence>MASLVSMEGVTKSFGGAPALRGVDFDLRAGEVHALMGENGAGKSTLMKVLAGVHAPDAGTIRIDGEQVTVSSPIEATALGIAIIHQELNTVPDMTVAENLALGAEPRTRWGALDRKRVLRDAEEKLARVRADIDPRLPMRRLSVGRQQMVEIARALAEDARILVLDEPTAALSDREARRLFALIDEMRSAGMGLVYISHRMEEVWQLADRVTVFRDGRSVGTSEKAEITPERVVTQMIGRNVEDLYVHDDRAPGEVVLRVRGLTDGAGIGPVDLTLRAGEVVGMVGLIGAGRTEIARMIYGADRARAGTVELDGRPVDRRSPATSIREGIGLLPESRKQQALFPLMSIRDNLVTSALGGLSRLGVLRRRAIGDVAHRQMDALRIRSAPTQEVGHLSGGNQQKVVLGRWLTVGPRVLILDEPTRGVDIGAKYEIYRLINEQVARGVAVLVVSSDLPEALGISDRVLVVRGGRIVAELDRSEATEEAVMLHATGVAASGDQTNGDRTNGDRTNGDRTNGGTNGGTPG</sequence>
<evidence type="ECO:0000256" key="1">
    <source>
        <dbReference type="ARBA" id="ARBA00022448"/>
    </source>
</evidence>
<evidence type="ECO:0000256" key="4">
    <source>
        <dbReference type="ARBA" id="ARBA00022737"/>
    </source>
</evidence>
<evidence type="ECO:0000256" key="2">
    <source>
        <dbReference type="ARBA" id="ARBA00022475"/>
    </source>
</evidence>
<dbReference type="PANTHER" id="PTHR43790:SF3">
    <property type="entry name" value="D-ALLOSE IMPORT ATP-BINDING PROTEIN ALSA-RELATED"/>
    <property type="match status" value="1"/>
</dbReference>
<keyword evidence="3" id="KW-0762">Sugar transport</keyword>
<protein>
    <submittedName>
        <fullName evidence="11">Sugar ABC transporter ATP-binding protein</fullName>
    </submittedName>
</protein>
<feature type="domain" description="ABC transporter" evidence="10">
    <location>
        <begin position="5"/>
        <end position="241"/>
    </location>
</feature>
<feature type="region of interest" description="Disordered" evidence="9">
    <location>
        <begin position="491"/>
        <end position="525"/>
    </location>
</feature>
<gene>
    <name evidence="11" type="ORF">GCM10023320_59080</name>
</gene>
<keyword evidence="6 11" id="KW-0067">ATP-binding</keyword>
<dbReference type="InterPro" id="IPR017871">
    <property type="entry name" value="ABC_transporter-like_CS"/>
</dbReference>
<evidence type="ECO:0000313" key="11">
    <source>
        <dbReference type="EMBL" id="GAA5133226.1"/>
    </source>
</evidence>
<dbReference type="SUPFAM" id="SSF52540">
    <property type="entry name" value="P-loop containing nucleoside triphosphate hydrolases"/>
    <property type="match status" value="2"/>
</dbReference>
<dbReference type="PROSITE" id="PS00211">
    <property type="entry name" value="ABC_TRANSPORTER_1"/>
    <property type="match status" value="1"/>
</dbReference>
<accession>A0ABP9NXK7</accession>
<dbReference type="SMART" id="SM00382">
    <property type="entry name" value="AAA"/>
    <property type="match status" value="2"/>
</dbReference>
<evidence type="ECO:0000256" key="8">
    <source>
        <dbReference type="ARBA" id="ARBA00023136"/>
    </source>
</evidence>
<feature type="domain" description="ABC transporter" evidence="10">
    <location>
        <begin position="240"/>
        <end position="494"/>
    </location>
</feature>
<dbReference type="InterPro" id="IPR027417">
    <property type="entry name" value="P-loop_NTPase"/>
</dbReference>
<dbReference type="RefSeq" id="WP_345609363.1">
    <property type="nucleotide sequence ID" value="NZ_BAABJO010000026.1"/>
</dbReference>
<reference evidence="12" key="1">
    <citation type="journal article" date="2019" name="Int. J. Syst. Evol. Microbiol.">
        <title>The Global Catalogue of Microorganisms (GCM) 10K type strain sequencing project: providing services to taxonomists for standard genome sequencing and annotation.</title>
        <authorList>
            <consortium name="The Broad Institute Genomics Platform"/>
            <consortium name="The Broad Institute Genome Sequencing Center for Infectious Disease"/>
            <person name="Wu L."/>
            <person name="Ma J."/>
        </authorList>
    </citation>
    <scope>NUCLEOTIDE SEQUENCE [LARGE SCALE GENOMIC DNA]</scope>
    <source>
        <strain evidence="12">JCM 18302</strain>
    </source>
</reference>
<organism evidence="11 12">
    <name type="scientific">Pseudonocardia adelaidensis</name>
    <dbReference type="NCBI Taxonomy" id="648754"/>
    <lineage>
        <taxon>Bacteria</taxon>
        <taxon>Bacillati</taxon>
        <taxon>Actinomycetota</taxon>
        <taxon>Actinomycetes</taxon>
        <taxon>Pseudonocardiales</taxon>
        <taxon>Pseudonocardiaceae</taxon>
        <taxon>Pseudonocardia</taxon>
    </lineage>
</organism>
<dbReference type="InterPro" id="IPR003439">
    <property type="entry name" value="ABC_transporter-like_ATP-bd"/>
</dbReference>
<evidence type="ECO:0000256" key="5">
    <source>
        <dbReference type="ARBA" id="ARBA00022741"/>
    </source>
</evidence>
<dbReference type="CDD" id="cd03216">
    <property type="entry name" value="ABC_Carb_Monos_I"/>
    <property type="match status" value="1"/>
</dbReference>
<dbReference type="Pfam" id="PF00005">
    <property type="entry name" value="ABC_tran"/>
    <property type="match status" value="2"/>
</dbReference>
<evidence type="ECO:0000259" key="10">
    <source>
        <dbReference type="PROSITE" id="PS50893"/>
    </source>
</evidence>
<dbReference type="Proteomes" id="UP001500804">
    <property type="component" value="Unassembled WGS sequence"/>
</dbReference>
<dbReference type="InterPro" id="IPR050107">
    <property type="entry name" value="ABC_carbohydrate_import_ATPase"/>
</dbReference>
<dbReference type="EMBL" id="BAABJO010000026">
    <property type="protein sequence ID" value="GAA5133226.1"/>
    <property type="molecule type" value="Genomic_DNA"/>
</dbReference>
<evidence type="ECO:0000256" key="7">
    <source>
        <dbReference type="ARBA" id="ARBA00022967"/>
    </source>
</evidence>
<proteinExistence type="predicted"/>
<keyword evidence="4" id="KW-0677">Repeat</keyword>
<keyword evidence="2" id="KW-1003">Cell membrane</keyword>
<keyword evidence="7" id="KW-1278">Translocase</keyword>
<keyword evidence="5" id="KW-0547">Nucleotide-binding</keyword>